<feature type="domain" description="F5/8 type C" evidence="4">
    <location>
        <begin position="109"/>
        <end position="267"/>
    </location>
</feature>
<feature type="domain" description="F5/8 type C" evidence="4">
    <location>
        <begin position="1"/>
        <end position="99"/>
    </location>
</feature>
<dbReference type="CDD" id="cd00112">
    <property type="entry name" value="LDLa"/>
    <property type="match status" value="4"/>
</dbReference>
<dbReference type="SUPFAM" id="SSF57424">
    <property type="entry name" value="LDL receptor-like module"/>
    <property type="match status" value="3"/>
</dbReference>
<dbReference type="Pfam" id="PF00057">
    <property type="entry name" value="Ldl_recept_a"/>
    <property type="match status" value="1"/>
</dbReference>
<accession>A0A9J7KIL7</accession>
<dbReference type="InterPro" id="IPR002172">
    <property type="entry name" value="LDrepeatLR_classA_rpt"/>
</dbReference>
<evidence type="ECO:0000313" key="6">
    <source>
        <dbReference type="RefSeq" id="XP_035660322.1"/>
    </source>
</evidence>
<dbReference type="PRINTS" id="PR00261">
    <property type="entry name" value="LDLRECEPTOR"/>
</dbReference>
<dbReference type="RefSeq" id="XP_035660322.1">
    <property type="nucleotide sequence ID" value="XM_035804429.1"/>
</dbReference>
<dbReference type="InterPro" id="IPR023415">
    <property type="entry name" value="LDLR_class-A_CS"/>
</dbReference>
<evidence type="ECO:0000256" key="1">
    <source>
        <dbReference type="ARBA" id="ARBA00023157"/>
    </source>
</evidence>
<proteinExistence type="predicted"/>
<dbReference type="OrthoDB" id="10035204at2759"/>
<dbReference type="Gene3D" id="2.60.120.260">
    <property type="entry name" value="Galactose-binding domain-like"/>
    <property type="match status" value="2"/>
</dbReference>
<dbReference type="PROSITE" id="PS01209">
    <property type="entry name" value="LDLRA_1"/>
    <property type="match status" value="2"/>
</dbReference>
<reference evidence="5" key="1">
    <citation type="journal article" date="2020" name="Nat. Ecol. Evol.">
        <title>Deeply conserved synteny resolves early events in vertebrate evolution.</title>
        <authorList>
            <person name="Simakov O."/>
            <person name="Marletaz F."/>
            <person name="Yue J.X."/>
            <person name="O'Connell B."/>
            <person name="Jenkins J."/>
            <person name="Brandt A."/>
            <person name="Calef R."/>
            <person name="Tung C.H."/>
            <person name="Huang T.K."/>
            <person name="Schmutz J."/>
            <person name="Satoh N."/>
            <person name="Yu J.K."/>
            <person name="Putnam N.H."/>
            <person name="Green R.E."/>
            <person name="Rokhsar D.S."/>
        </authorList>
    </citation>
    <scope>NUCLEOTIDE SEQUENCE [LARGE SCALE GENOMIC DNA]</scope>
    <source>
        <strain evidence="5">S238N-H82</strain>
    </source>
</reference>
<dbReference type="PROSITE" id="PS50068">
    <property type="entry name" value="LDLRA_2"/>
    <property type="match status" value="3"/>
</dbReference>
<keyword evidence="1 2" id="KW-1015">Disulfide bond</keyword>
<dbReference type="SMART" id="SM00231">
    <property type="entry name" value="FA58C"/>
    <property type="match status" value="1"/>
</dbReference>
<dbReference type="Gene3D" id="4.10.400.10">
    <property type="entry name" value="Low-density Lipoprotein Receptor"/>
    <property type="match status" value="2"/>
</dbReference>
<evidence type="ECO:0000256" key="3">
    <source>
        <dbReference type="SAM" id="MobiDB-lite"/>
    </source>
</evidence>
<feature type="region of interest" description="Disordered" evidence="3">
    <location>
        <begin position="924"/>
        <end position="957"/>
    </location>
</feature>
<protein>
    <submittedName>
        <fullName evidence="6">Uncharacterized protein LOC118405029</fullName>
    </submittedName>
</protein>
<dbReference type="Gene3D" id="4.10.1220.10">
    <property type="entry name" value="EGF-type module"/>
    <property type="match status" value="1"/>
</dbReference>
<feature type="compositionally biased region" description="Low complexity" evidence="3">
    <location>
        <begin position="439"/>
        <end position="461"/>
    </location>
</feature>
<dbReference type="SMART" id="SM00192">
    <property type="entry name" value="LDLa"/>
    <property type="match status" value="5"/>
</dbReference>
<dbReference type="InterPro" id="IPR000421">
    <property type="entry name" value="FA58C"/>
</dbReference>
<dbReference type="SUPFAM" id="SSF49785">
    <property type="entry name" value="Galactose-binding domain-like"/>
    <property type="match status" value="2"/>
</dbReference>
<name>A0A9J7KIL7_BRAFL</name>
<dbReference type="PANTHER" id="PTHR24543">
    <property type="entry name" value="MULTICOPPER OXIDASE-RELATED"/>
    <property type="match status" value="1"/>
</dbReference>
<feature type="disulfide bond" evidence="2">
    <location>
        <begin position="887"/>
        <end position="902"/>
    </location>
</feature>
<dbReference type="PROSITE" id="PS50022">
    <property type="entry name" value="FA58C_3"/>
    <property type="match status" value="2"/>
</dbReference>
<evidence type="ECO:0000313" key="5">
    <source>
        <dbReference type="Proteomes" id="UP000001554"/>
    </source>
</evidence>
<keyword evidence="5" id="KW-1185">Reference proteome</keyword>
<dbReference type="KEGG" id="bfo:118405029"/>
<feature type="disulfide bond" evidence="2">
    <location>
        <begin position="843"/>
        <end position="858"/>
    </location>
</feature>
<dbReference type="Pfam" id="PF00754">
    <property type="entry name" value="F5_F8_type_C"/>
    <property type="match status" value="2"/>
</dbReference>
<evidence type="ECO:0000259" key="4">
    <source>
        <dbReference type="PROSITE" id="PS50022"/>
    </source>
</evidence>
<dbReference type="InterPro" id="IPR008979">
    <property type="entry name" value="Galactose-bd-like_sf"/>
</dbReference>
<dbReference type="CDD" id="cd00057">
    <property type="entry name" value="FA58C"/>
    <property type="match status" value="1"/>
</dbReference>
<organism evidence="5 6">
    <name type="scientific">Branchiostoma floridae</name>
    <name type="common">Florida lancelet</name>
    <name type="synonym">Amphioxus</name>
    <dbReference type="NCBI Taxonomy" id="7739"/>
    <lineage>
        <taxon>Eukaryota</taxon>
        <taxon>Metazoa</taxon>
        <taxon>Chordata</taxon>
        <taxon>Cephalochordata</taxon>
        <taxon>Leptocardii</taxon>
        <taxon>Amphioxiformes</taxon>
        <taxon>Branchiostomatidae</taxon>
        <taxon>Branchiostoma</taxon>
    </lineage>
</organism>
<dbReference type="InterPro" id="IPR036055">
    <property type="entry name" value="LDL_receptor-like_sf"/>
</dbReference>
<comment type="caution">
    <text evidence="2">Lacks conserved residue(s) required for the propagation of feature annotation.</text>
</comment>
<dbReference type="AlphaFoldDB" id="A0A9J7KIL7"/>
<dbReference type="PANTHER" id="PTHR24543:SF291">
    <property type="entry name" value="SMOKE ALARM, ISOFORM D"/>
    <property type="match status" value="1"/>
</dbReference>
<feature type="disulfide bond" evidence="2">
    <location>
        <begin position="749"/>
        <end position="764"/>
    </location>
</feature>
<dbReference type="GeneID" id="118405029"/>
<dbReference type="Proteomes" id="UP000001554">
    <property type="component" value="Chromosome 17"/>
</dbReference>
<reference evidence="6" key="2">
    <citation type="submission" date="2025-08" db="UniProtKB">
        <authorList>
            <consortium name="RefSeq"/>
        </authorList>
    </citation>
    <scope>IDENTIFICATION</scope>
    <source>
        <strain evidence="6">S238N-H82</strain>
        <tissue evidence="6">Testes</tissue>
    </source>
</reference>
<evidence type="ECO:0000256" key="2">
    <source>
        <dbReference type="PROSITE-ProRule" id="PRU00124"/>
    </source>
</evidence>
<gene>
    <name evidence="6" type="primary">LOC118405029</name>
</gene>
<sequence length="981" mass="102241">MQIYFGKTANVTGVVISGGGFARMMDSWVTSFTLAFSMDGVAWTPYGDSGGDVQVFQGNRDPYNQVSRPLDHPVTSRYIRLYPTGYRGWGALRMEVYVTNDEDTWLQRGEYSSLVVDPDPLHPRMFKRVPDYSASSRVDAFYPHQARLNNGRGQQQGACWSPGNHTRGEHWLQITHGVLYRVAGVITQGAYNMDAWVTSYRLEFSMDGQIWTTYKNSDGEAKVFQGNTDNYRYARNILDNPVFALYTRFIPITFHNQIALRAEVLVMQGCAAQEVFCDGRCQAKGRLCLVLGRCVPRQFQYEDKPICEEILQATCGTESTLKFDELECSVNQILNVIFYPSLQKSTTSSTNVNMPLRTSNSIVRVQSTLDPDPNRVSPAAWPGLPGGFESAPGLSGGFESAPGLSGGFESAPGLSGGFESAPGLSGGFESAPGLPDGFESAPGLSGGLESASGLSGGFESAPGLSGGFESAPGLPDGFESAPGLSGGFESAPGLSGGFESAPGLSGGFESAPSLSGGFESEPGLSGGFESAPGLSGGFESSSGLSGGFESAPGLSGGFESAPGLSGGFESAPGLSGGFESAPGLSGGFESAPGLSGGFESAPGLSGGFESAPGLSGDIESAPGLSGGFESAPGLSGGFESAPGLSGDIESAPGLSGGFESAPGLSGGFESAPGLPGGFESAPGLSAESGISGGFLESEGTTEKYHYIQACDGIYDCSNRKDEQNCEEMECVLRCETESGDPCIPKRWICDNTADCLDGEDEQGCSNEKASIGCFFKCLSGAFIVTEICVPPHQLGDGQEDCGLGEDEDPRQVELALEAWFGTCNFNCPSVYGNASCVPDVFMCDGTADCLGEEDEKSCGVVEESCFTFSCGFPGDPTPLCVPEHLICDGHPDCLTGEDEQGCGPAAAGMVEKIGQETDEEATVNVETEEGPTVGQEAVAEPSSGRGPSDGQPGFHAGSGGAFNRASFWMTAAAMGLQIFYR</sequence>
<feature type="region of interest" description="Disordered" evidence="3">
    <location>
        <begin position="430"/>
        <end position="465"/>
    </location>
</feature>